<evidence type="ECO:0000256" key="1">
    <source>
        <dbReference type="SAM" id="Phobius"/>
    </source>
</evidence>
<protein>
    <submittedName>
        <fullName evidence="2">Energy-coupling factor transporter ATPase</fullName>
    </submittedName>
</protein>
<proteinExistence type="predicted"/>
<evidence type="ECO:0000313" key="3">
    <source>
        <dbReference type="Proteomes" id="UP000192758"/>
    </source>
</evidence>
<dbReference type="Proteomes" id="UP000192758">
    <property type="component" value="Unassembled WGS sequence"/>
</dbReference>
<dbReference type="VEuPathDB" id="MicrosporidiaDB:EHP00_2280"/>
<accession>A0A1W0E3N5</accession>
<keyword evidence="1" id="KW-1133">Transmembrane helix</keyword>
<evidence type="ECO:0000313" key="2">
    <source>
        <dbReference type="EMBL" id="OQS53819.1"/>
    </source>
</evidence>
<dbReference type="EMBL" id="MNPJ01000025">
    <property type="protein sequence ID" value="OQS53819.1"/>
    <property type="molecule type" value="Genomic_DNA"/>
</dbReference>
<comment type="caution">
    <text evidence="2">The sequence shown here is derived from an EMBL/GenBank/DDBJ whole genome shotgun (WGS) entry which is preliminary data.</text>
</comment>
<keyword evidence="1" id="KW-0472">Membrane</keyword>
<sequence length="407" mass="46942">MFIGLFNNILLVKTTILNDKNNSNAILNISDDIDVDNKNIFTIKEDTGIAIDSNQFVFVEQYISKENNFGDEGFNFPLENNTRINLKVENSEKSFEFFKRTFFYLAEGSKIKVKINGIIKNVITLEEIKFTMINGVLKLITHENTQELDVSDKFVLDQMIDFNNKNDLLVRLNSKHGLKQNIFDKFVKLKINNDTKSKEDFNLSFCKLKDEMSIMLLNNIKDQTEEILKVKNENGKNSVYYENTNLYPVFNFNDFLIVSDDLNEFLNGANVMIKLWSCLVDSTVVGNTIKEIKVKEVVGDQEVIQDSKKQRGNDTNHNNLLKDNNLLENNSLSANNSLLKDDNSLLKDDNITINKNKDNTANKVKNITMIIFITSITLFILVIILIILYYYKYKTIALDHKKELLMV</sequence>
<dbReference type="AlphaFoldDB" id="A0A1W0E3N5"/>
<organism evidence="2 3">
    <name type="scientific">Ecytonucleospora hepatopenaei</name>
    <dbReference type="NCBI Taxonomy" id="646526"/>
    <lineage>
        <taxon>Eukaryota</taxon>
        <taxon>Fungi</taxon>
        <taxon>Fungi incertae sedis</taxon>
        <taxon>Microsporidia</taxon>
        <taxon>Enterocytozoonidae</taxon>
        <taxon>Ecytonucleospora</taxon>
    </lineage>
</organism>
<feature type="transmembrane region" description="Helical" evidence="1">
    <location>
        <begin position="367"/>
        <end position="391"/>
    </location>
</feature>
<keyword evidence="3" id="KW-1185">Reference proteome</keyword>
<name>A0A1W0E3N5_9MICR</name>
<keyword evidence="1" id="KW-0812">Transmembrane</keyword>
<reference evidence="2 3" key="1">
    <citation type="journal article" date="2017" name="Environ. Microbiol.">
        <title>Decay of the glycolytic pathway and adaptation to intranuclear parasitism within Enterocytozoonidae microsporidia.</title>
        <authorList>
            <person name="Wiredu Boakye D."/>
            <person name="Jaroenlak P."/>
            <person name="Prachumwat A."/>
            <person name="Williams T.A."/>
            <person name="Bateman K.S."/>
            <person name="Itsathitphaisarn O."/>
            <person name="Sritunyalucksana K."/>
            <person name="Paszkiewicz K.H."/>
            <person name="Moore K.A."/>
            <person name="Stentiford G.D."/>
            <person name="Williams B.A."/>
        </authorList>
    </citation>
    <scope>NUCLEOTIDE SEQUENCE [LARGE SCALE GENOMIC DNA]</scope>
    <source>
        <strain evidence="2 3">TH1</strain>
    </source>
</reference>
<gene>
    <name evidence="2" type="ORF">EHP00_2280</name>
</gene>